<dbReference type="GO" id="GO:0005634">
    <property type="term" value="C:nucleus"/>
    <property type="evidence" value="ECO:0007669"/>
    <property type="project" value="InterPro"/>
</dbReference>
<accession>X0L284</accession>
<organism evidence="2">
    <name type="scientific">Fusarium oxysporum f. sp. vasinfectum 25433</name>
    <dbReference type="NCBI Taxonomy" id="1089449"/>
    <lineage>
        <taxon>Eukaryota</taxon>
        <taxon>Fungi</taxon>
        <taxon>Dikarya</taxon>
        <taxon>Ascomycota</taxon>
        <taxon>Pezizomycotina</taxon>
        <taxon>Sordariomycetes</taxon>
        <taxon>Hypocreomycetidae</taxon>
        <taxon>Hypocreales</taxon>
        <taxon>Nectriaceae</taxon>
        <taxon>Fusarium</taxon>
        <taxon>Fusarium oxysporum species complex</taxon>
    </lineage>
</organism>
<name>X0L284_FUSOX</name>
<reference evidence="2" key="1">
    <citation type="submission" date="2011-11" db="EMBL/GenBank/DDBJ databases">
        <title>The Genome Sequence of Fusarium oxysporum Cotton.</title>
        <authorList>
            <consortium name="The Broad Institute Genome Sequencing Platform"/>
            <person name="Ma L.-J."/>
            <person name="Gale L.R."/>
            <person name="Schwartz D.C."/>
            <person name="Zhou S."/>
            <person name="Corby-Kistler H."/>
            <person name="Young S.K."/>
            <person name="Zeng Q."/>
            <person name="Gargeya S."/>
            <person name="Fitzgerald M."/>
            <person name="Haas B."/>
            <person name="Abouelleil A."/>
            <person name="Alvarado L."/>
            <person name="Arachchi H.M."/>
            <person name="Berlin A."/>
            <person name="Brown A."/>
            <person name="Chapman S.B."/>
            <person name="Chen Z."/>
            <person name="Dunbar C."/>
            <person name="Freedman E."/>
            <person name="Gearin G."/>
            <person name="Goldberg J."/>
            <person name="Griggs A."/>
            <person name="Gujja S."/>
            <person name="Heiman D."/>
            <person name="Howarth C."/>
            <person name="Larson L."/>
            <person name="Lui A."/>
            <person name="MacDonald P.J.P."/>
            <person name="Montmayeur A."/>
            <person name="Murphy C."/>
            <person name="Neiman D."/>
            <person name="Pearson M."/>
            <person name="Priest M."/>
            <person name="Roberts A."/>
            <person name="Saif S."/>
            <person name="Shea T."/>
            <person name="Shenoy N."/>
            <person name="Sisk P."/>
            <person name="Stolte C."/>
            <person name="Sykes S."/>
            <person name="Wortman J."/>
            <person name="Nusbaum C."/>
            <person name="Birren B."/>
        </authorList>
    </citation>
    <scope>NUCLEOTIDE SEQUENCE [LARGE SCALE GENOMIC DNA]</scope>
    <source>
        <strain evidence="2">25433</strain>
    </source>
</reference>
<dbReference type="HOGENOM" id="CLU_1532616_0_0_1"/>
<dbReference type="GO" id="GO:0006355">
    <property type="term" value="P:regulation of DNA-templated transcription"/>
    <property type="evidence" value="ECO:0007669"/>
    <property type="project" value="InterPro"/>
</dbReference>
<dbReference type="Pfam" id="PF09421">
    <property type="entry name" value="FRQ"/>
    <property type="match status" value="1"/>
</dbReference>
<dbReference type="Proteomes" id="UP000030701">
    <property type="component" value="Unassembled WGS sequence"/>
</dbReference>
<evidence type="ECO:0000256" key="1">
    <source>
        <dbReference type="SAM" id="MobiDB-lite"/>
    </source>
</evidence>
<sequence length="175" mass="19887">METGGNGKGLVSSTKPFPPLPLLPKQRPTRPCDLDPDRAQIPSENMNYIRHLDLLPPDLLPGQQSIQDVHLDAEGWVSLNLLYNLAQLHLINVTPDLVRSAVLEISTKLQLSPDGHKIRWRGGSKDTKFSSHSSGYDSQESWRVGLRLESLQKVGWQMATPRRRYHILQRRTFLH</sequence>
<dbReference type="EMBL" id="JH658034">
    <property type="protein sequence ID" value="EXM15071.1"/>
    <property type="molecule type" value="Genomic_DNA"/>
</dbReference>
<dbReference type="AlphaFoldDB" id="X0L284"/>
<gene>
    <name evidence="2" type="ORF">FOTG_16546</name>
</gene>
<proteinExistence type="predicted"/>
<feature type="region of interest" description="Disordered" evidence="1">
    <location>
        <begin position="1"/>
        <end position="32"/>
    </location>
</feature>
<evidence type="ECO:0000313" key="2">
    <source>
        <dbReference type="EMBL" id="EXM15071.1"/>
    </source>
</evidence>
<dbReference type="GO" id="GO:0007623">
    <property type="term" value="P:circadian rhythm"/>
    <property type="evidence" value="ECO:0007669"/>
    <property type="project" value="InterPro"/>
</dbReference>
<protein>
    <submittedName>
        <fullName evidence="2">Uncharacterized protein</fullName>
    </submittedName>
</protein>
<dbReference type="InterPro" id="IPR018554">
    <property type="entry name" value="FRQ"/>
</dbReference>
<dbReference type="GO" id="GO:0005737">
    <property type="term" value="C:cytoplasm"/>
    <property type="evidence" value="ECO:0007669"/>
    <property type="project" value="InterPro"/>
</dbReference>
<reference evidence="2" key="2">
    <citation type="submission" date="2012-05" db="EMBL/GenBank/DDBJ databases">
        <title>The Genome Annotation of Fusarium oxysporum Cotton.</title>
        <authorList>
            <consortium name="The Broad Institute Genomics Platform"/>
            <person name="Ma L.-J."/>
            <person name="Corby-Kistler H."/>
            <person name="Broz K."/>
            <person name="Gale L.R."/>
            <person name="Jonkers W."/>
            <person name="O'Donnell K."/>
            <person name="Ploetz R."/>
            <person name="Steinberg C."/>
            <person name="Schwartz D.C."/>
            <person name="VanEtten H."/>
            <person name="Zhou S."/>
            <person name="Young S.K."/>
            <person name="Zeng Q."/>
            <person name="Gargeya S."/>
            <person name="Fitzgerald M."/>
            <person name="Abouelleil A."/>
            <person name="Alvarado L."/>
            <person name="Chapman S.B."/>
            <person name="Gainer-Dewar J."/>
            <person name="Goldberg J."/>
            <person name="Griggs A."/>
            <person name="Gujja S."/>
            <person name="Hansen M."/>
            <person name="Howarth C."/>
            <person name="Imamovic A."/>
            <person name="Ireland A."/>
            <person name="Larimer J."/>
            <person name="McCowan C."/>
            <person name="Murphy C."/>
            <person name="Pearson M."/>
            <person name="Poon T.W."/>
            <person name="Priest M."/>
            <person name="Roberts A."/>
            <person name="Saif S."/>
            <person name="Shea T."/>
            <person name="Sykes S."/>
            <person name="Wortman J."/>
            <person name="Nusbaum C."/>
            <person name="Birren B."/>
        </authorList>
    </citation>
    <scope>NUCLEOTIDE SEQUENCE</scope>
    <source>
        <strain evidence="2">25433</strain>
    </source>
</reference>